<dbReference type="InterPro" id="IPR012902">
    <property type="entry name" value="N_methyl_site"/>
</dbReference>
<dbReference type="OrthoDB" id="2066326at2"/>
<feature type="transmembrane region" description="Helical" evidence="1">
    <location>
        <begin position="12"/>
        <end position="34"/>
    </location>
</feature>
<dbReference type="AlphaFoldDB" id="A0A1I0N0P6"/>
<sequence>MDKLKFNNKGITLVELLIAMAIGTIVISAVIILLNNGINSYSRQTITSQLQNDANITLNQMTDAIMEAKCIDIYNRISATGDTPNFITKRDDGKGNGNAYSYDKTNKILCVGPTPILTGNYTQSGMLCKNVESFKVQILNSSLKTEEITETNEAGVVSTNQKIIGINNPIQIKVTLKLNYNGIEREVSRVTSLRNEIKNVADFAVQNFTMTDFPLKSHIAGYFTD</sequence>
<evidence type="ECO:0000313" key="2">
    <source>
        <dbReference type="EMBL" id="SEV94489.1"/>
    </source>
</evidence>
<keyword evidence="1" id="KW-0472">Membrane</keyword>
<dbReference type="RefSeq" id="WP_092450747.1">
    <property type="nucleotide sequence ID" value="NZ_FOJI01000002.1"/>
</dbReference>
<evidence type="ECO:0000256" key="1">
    <source>
        <dbReference type="SAM" id="Phobius"/>
    </source>
</evidence>
<keyword evidence="1" id="KW-1133">Transmembrane helix</keyword>
<keyword evidence="1" id="KW-0812">Transmembrane</keyword>
<protein>
    <submittedName>
        <fullName evidence="2">Prepilin-type N-terminal cleavage/methylation domain-containing protein</fullName>
    </submittedName>
</protein>
<organism evidence="2 3">
    <name type="scientific">[Clostridium] fimetarium</name>
    <dbReference type="NCBI Taxonomy" id="99656"/>
    <lineage>
        <taxon>Bacteria</taxon>
        <taxon>Bacillati</taxon>
        <taxon>Bacillota</taxon>
        <taxon>Clostridia</taxon>
        <taxon>Lachnospirales</taxon>
        <taxon>Lachnospiraceae</taxon>
    </lineage>
</organism>
<gene>
    <name evidence="2" type="ORF">SAMN05421659_102292</name>
</gene>
<keyword evidence="3" id="KW-1185">Reference proteome</keyword>
<dbReference type="NCBIfam" id="TIGR02532">
    <property type="entry name" value="IV_pilin_GFxxxE"/>
    <property type="match status" value="1"/>
</dbReference>
<evidence type="ECO:0000313" key="3">
    <source>
        <dbReference type="Proteomes" id="UP000199701"/>
    </source>
</evidence>
<dbReference type="Pfam" id="PF07963">
    <property type="entry name" value="N_methyl"/>
    <property type="match status" value="1"/>
</dbReference>
<dbReference type="PROSITE" id="PS00409">
    <property type="entry name" value="PROKAR_NTER_METHYL"/>
    <property type="match status" value="1"/>
</dbReference>
<accession>A0A1I0N0P6</accession>
<dbReference type="STRING" id="99656.SAMN05421659_102292"/>
<proteinExistence type="predicted"/>
<name>A0A1I0N0P6_9FIRM</name>
<dbReference type="Proteomes" id="UP000199701">
    <property type="component" value="Unassembled WGS sequence"/>
</dbReference>
<dbReference type="EMBL" id="FOJI01000002">
    <property type="protein sequence ID" value="SEV94489.1"/>
    <property type="molecule type" value="Genomic_DNA"/>
</dbReference>
<reference evidence="2 3" key="1">
    <citation type="submission" date="2016-10" db="EMBL/GenBank/DDBJ databases">
        <authorList>
            <person name="de Groot N.N."/>
        </authorList>
    </citation>
    <scope>NUCLEOTIDE SEQUENCE [LARGE SCALE GENOMIC DNA]</scope>
    <source>
        <strain evidence="2 3">DSM 9179</strain>
    </source>
</reference>